<organism evidence="1 2">
    <name type="scientific">Flavobacterium album</name>
    <dbReference type="NCBI Taxonomy" id="2175091"/>
    <lineage>
        <taxon>Bacteria</taxon>
        <taxon>Pseudomonadati</taxon>
        <taxon>Bacteroidota</taxon>
        <taxon>Flavobacteriia</taxon>
        <taxon>Flavobacteriales</taxon>
        <taxon>Flavobacteriaceae</taxon>
        <taxon>Flavobacterium</taxon>
    </lineage>
</organism>
<proteinExistence type="predicted"/>
<dbReference type="KEGG" id="falb:HYN59_13065"/>
<dbReference type="RefSeq" id="WP_108778682.1">
    <property type="nucleotide sequence ID" value="NZ_CP029186.1"/>
</dbReference>
<reference evidence="1 2" key="1">
    <citation type="submission" date="2018-04" db="EMBL/GenBank/DDBJ databases">
        <title>Genome sequencing of Flavobacterium sp. HYN0059.</title>
        <authorList>
            <person name="Yi H."/>
            <person name="Baek C."/>
        </authorList>
    </citation>
    <scope>NUCLEOTIDE SEQUENCE [LARGE SCALE GENOMIC DNA]</scope>
    <source>
        <strain evidence="1 2">HYN0059</strain>
    </source>
</reference>
<dbReference type="EMBL" id="CP029186">
    <property type="protein sequence ID" value="AWH85980.1"/>
    <property type="molecule type" value="Genomic_DNA"/>
</dbReference>
<name>A0A2S1QZZ6_9FLAO</name>
<dbReference type="AlphaFoldDB" id="A0A2S1QZZ6"/>
<keyword evidence="2" id="KW-1185">Reference proteome</keyword>
<evidence type="ECO:0000313" key="2">
    <source>
        <dbReference type="Proteomes" id="UP000244929"/>
    </source>
</evidence>
<dbReference type="Proteomes" id="UP000244929">
    <property type="component" value="Chromosome"/>
</dbReference>
<evidence type="ECO:0000313" key="1">
    <source>
        <dbReference type="EMBL" id="AWH85980.1"/>
    </source>
</evidence>
<protein>
    <submittedName>
        <fullName evidence="1">Uncharacterized protein</fullName>
    </submittedName>
</protein>
<sequence length="64" mass="7494">MKKLENLSLTDVKTSLDFARELKADAIKDSKLITNEATVDGLTRLEEKLRSHMFYRVNALRYYE</sequence>
<gene>
    <name evidence="1" type="ORF">HYN59_13065</name>
</gene>
<accession>A0A2S1QZZ6</accession>